<comment type="caution">
    <text evidence="1">The sequence shown here is derived from an EMBL/GenBank/DDBJ whole genome shotgun (WGS) entry which is preliminary data.</text>
</comment>
<evidence type="ECO:0000313" key="2">
    <source>
        <dbReference type="Proteomes" id="UP000277300"/>
    </source>
</evidence>
<reference evidence="1 2" key="1">
    <citation type="submission" date="2018-07" db="EMBL/GenBank/DDBJ databases">
        <title>Genome sequencing of oomycete isolates from Chile give support for New Zealand origin for Phytophthora kernoviae and make available the first Nothophytophthora sp. genome.</title>
        <authorList>
            <person name="Studholme D.J."/>
            <person name="Sanfuentes E."/>
            <person name="Panda P."/>
            <person name="Hill R."/>
            <person name="Sambles C."/>
            <person name="Grant M."/>
            <person name="Williams N.M."/>
            <person name="Mcdougal R.L."/>
        </authorList>
    </citation>
    <scope>NUCLEOTIDE SEQUENCE [LARGE SCALE GENOMIC DNA]</scope>
    <source>
        <strain evidence="1">Chile6</strain>
    </source>
</reference>
<accession>A0A3F2RCL5</accession>
<gene>
    <name evidence="1" type="ORF">BBP00_00010111</name>
</gene>
<dbReference type="EMBL" id="MBDO02001273">
    <property type="protein sequence ID" value="RLN49762.1"/>
    <property type="molecule type" value="Genomic_DNA"/>
</dbReference>
<dbReference type="AlphaFoldDB" id="A0A3F2RCL5"/>
<name>A0A3F2RCL5_9STRA</name>
<protein>
    <submittedName>
        <fullName evidence="1">Uncharacterized protein</fullName>
    </submittedName>
</protein>
<organism evidence="1 2">
    <name type="scientific">Phytophthora kernoviae</name>
    <dbReference type="NCBI Taxonomy" id="325452"/>
    <lineage>
        <taxon>Eukaryota</taxon>
        <taxon>Sar</taxon>
        <taxon>Stramenopiles</taxon>
        <taxon>Oomycota</taxon>
        <taxon>Peronosporomycetes</taxon>
        <taxon>Peronosporales</taxon>
        <taxon>Peronosporaceae</taxon>
        <taxon>Phytophthora</taxon>
    </lineage>
</organism>
<dbReference type="Proteomes" id="UP000277300">
    <property type="component" value="Unassembled WGS sequence"/>
</dbReference>
<evidence type="ECO:0000313" key="1">
    <source>
        <dbReference type="EMBL" id="RLN49762.1"/>
    </source>
</evidence>
<sequence length="612" mass="71183">MKQVQLEGWHLTNLHVLRCLKEGDEVPELEQMFFYRCCTATLGNIEKHDRGSTESKYPAFHKTCLRYWVDRERESAYDPEFIQNAGDMVNEMAKLMEISALNMIALHFCRRLHYCYHVRPAPEKDDGGIPTGKTVKWQIRANYVHFLHKLYDMLAWMEKVVDKHPKTKGVRLYSLLPVATTFQAAYVKLNASTLHGLLARFIDLPEVENFLKKELNIVLAKKRTGSPLPFNKKTFQRNLSEVIRKVFDVEQFETRNRKFADEIKTNGYGASITMIRPVTTTSVVVVEKKASKKKRKKNDGTAELVSKEKKMRKKKVKTPEEIAEEDTFAKELFKLEPDYSPDVLIGIDPGMRSLVTAVHLAQMNDFRYYNENLKRREPWYAGVICAMPSFKTSSYDLYFQRLQFFWKHLRFLLAFSAEQAFLRWRFTQDRAKMKALDALAKRLVPKASKQVCIAYGDWSRRTGIKGHASGPVKGFVEALKRRATAIPMDEYRTSIACSCCHQRLKQTRLFTKMKRKEDEVGIRQKERLSMKEVKKIVEMARFRNPKLADKKVVLKCTRNALRCTNSGCKANFWNRDVNAARNMLELLKSGLKGKHGARRLRAFRRASHIHIF</sequence>
<dbReference type="OrthoDB" id="124054at2759"/>
<proteinExistence type="predicted"/>
<feature type="non-terminal residue" evidence="1">
    <location>
        <position position="612"/>
    </location>
</feature>